<gene>
    <name evidence="1" type="ORF">I5907_03260</name>
</gene>
<organism evidence="1 2">
    <name type="scientific">Panacibacter microcysteis</name>
    <dbReference type="NCBI Taxonomy" id="2793269"/>
    <lineage>
        <taxon>Bacteria</taxon>
        <taxon>Pseudomonadati</taxon>
        <taxon>Bacteroidota</taxon>
        <taxon>Chitinophagia</taxon>
        <taxon>Chitinophagales</taxon>
        <taxon>Chitinophagaceae</taxon>
        <taxon>Panacibacter</taxon>
    </lineage>
</organism>
<accession>A0A931E6I1</accession>
<dbReference type="RefSeq" id="WP_196989293.1">
    <property type="nucleotide sequence ID" value="NZ_JADWYR010000001.1"/>
</dbReference>
<name>A0A931E6I1_9BACT</name>
<protein>
    <submittedName>
        <fullName evidence="1">Uncharacterized protein</fullName>
    </submittedName>
</protein>
<evidence type="ECO:0000313" key="2">
    <source>
        <dbReference type="Proteomes" id="UP000628448"/>
    </source>
</evidence>
<dbReference type="EMBL" id="JADWYR010000001">
    <property type="protein sequence ID" value="MBG9375234.1"/>
    <property type="molecule type" value="Genomic_DNA"/>
</dbReference>
<comment type="caution">
    <text evidence="1">The sequence shown here is derived from an EMBL/GenBank/DDBJ whole genome shotgun (WGS) entry which is preliminary data.</text>
</comment>
<reference evidence="1" key="1">
    <citation type="submission" date="2020-11" db="EMBL/GenBank/DDBJ databases">
        <title>Bacterial whole genome sequence for Panacibacter sp. DH6.</title>
        <authorList>
            <person name="Le V."/>
            <person name="Ko S."/>
            <person name="Ahn C.-Y."/>
            <person name="Oh H.-M."/>
        </authorList>
    </citation>
    <scope>NUCLEOTIDE SEQUENCE</scope>
    <source>
        <strain evidence="1">DH6</strain>
    </source>
</reference>
<dbReference type="Proteomes" id="UP000628448">
    <property type="component" value="Unassembled WGS sequence"/>
</dbReference>
<sequence length="155" mass="17629">MKNHVQQKERVPTYQSKVTQIDQAVFFCYNTSSQRVPVGIVKHFTFCNNDSITFIATHLPVTEIQWQSFAGELHFYNKNIPDSLVLQGIGKVSFNEEVTVLFKIQHAVCNGKHIADTPGAHALFVSLLKPSLAFYKKGSELLLQIFRRKTNSVFQ</sequence>
<evidence type="ECO:0000313" key="1">
    <source>
        <dbReference type="EMBL" id="MBG9375234.1"/>
    </source>
</evidence>
<proteinExistence type="predicted"/>
<dbReference type="AlphaFoldDB" id="A0A931E6I1"/>
<keyword evidence="2" id="KW-1185">Reference proteome</keyword>